<gene>
    <name evidence="3" type="ORF">CALCODRAFT_150477</name>
</gene>
<evidence type="ECO:0000313" key="3">
    <source>
        <dbReference type="EMBL" id="KZT60116.1"/>
    </source>
</evidence>
<protein>
    <submittedName>
        <fullName evidence="3">Uncharacterized protein</fullName>
    </submittedName>
</protein>
<feature type="compositionally biased region" description="Gly residues" evidence="1">
    <location>
        <begin position="346"/>
        <end position="360"/>
    </location>
</feature>
<feature type="transmembrane region" description="Helical" evidence="2">
    <location>
        <begin position="153"/>
        <end position="178"/>
    </location>
</feature>
<dbReference type="InParanoid" id="A0A165I4F2"/>
<dbReference type="OrthoDB" id="3256943at2759"/>
<organism evidence="3 4">
    <name type="scientific">Calocera cornea HHB12733</name>
    <dbReference type="NCBI Taxonomy" id="1353952"/>
    <lineage>
        <taxon>Eukaryota</taxon>
        <taxon>Fungi</taxon>
        <taxon>Dikarya</taxon>
        <taxon>Basidiomycota</taxon>
        <taxon>Agaricomycotina</taxon>
        <taxon>Dacrymycetes</taxon>
        <taxon>Dacrymycetales</taxon>
        <taxon>Dacrymycetaceae</taxon>
        <taxon>Calocera</taxon>
    </lineage>
</organism>
<reference evidence="3 4" key="1">
    <citation type="journal article" date="2016" name="Mol. Biol. Evol.">
        <title>Comparative Genomics of Early-Diverging Mushroom-Forming Fungi Provides Insights into the Origins of Lignocellulose Decay Capabilities.</title>
        <authorList>
            <person name="Nagy L.G."/>
            <person name="Riley R."/>
            <person name="Tritt A."/>
            <person name="Adam C."/>
            <person name="Daum C."/>
            <person name="Floudas D."/>
            <person name="Sun H."/>
            <person name="Yadav J.S."/>
            <person name="Pangilinan J."/>
            <person name="Larsson K.H."/>
            <person name="Matsuura K."/>
            <person name="Barry K."/>
            <person name="Labutti K."/>
            <person name="Kuo R."/>
            <person name="Ohm R.A."/>
            <person name="Bhattacharya S.S."/>
            <person name="Shirouzu T."/>
            <person name="Yoshinaga Y."/>
            <person name="Martin F.M."/>
            <person name="Grigoriev I.V."/>
            <person name="Hibbett D.S."/>
        </authorList>
    </citation>
    <scope>NUCLEOTIDE SEQUENCE [LARGE SCALE GENOMIC DNA]</scope>
    <source>
        <strain evidence="3 4">HHB12733</strain>
    </source>
</reference>
<feature type="region of interest" description="Disordered" evidence="1">
    <location>
        <begin position="267"/>
        <end position="360"/>
    </location>
</feature>
<dbReference type="Proteomes" id="UP000076842">
    <property type="component" value="Unassembled WGS sequence"/>
</dbReference>
<dbReference type="AlphaFoldDB" id="A0A165I4F2"/>
<feature type="compositionally biased region" description="Low complexity" evidence="1">
    <location>
        <begin position="294"/>
        <end position="310"/>
    </location>
</feature>
<evidence type="ECO:0000256" key="1">
    <source>
        <dbReference type="SAM" id="MobiDB-lite"/>
    </source>
</evidence>
<feature type="compositionally biased region" description="Basic residues" evidence="1">
    <location>
        <begin position="317"/>
        <end position="335"/>
    </location>
</feature>
<proteinExistence type="predicted"/>
<keyword evidence="2" id="KW-0812">Transmembrane</keyword>
<keyword evidence="2" id="KW-0472">Membrane</keyword>
<keyword evidence="2" id="KW-1133">Transmembrane helix</keyword>
<accession>A0A165I4F2</accession>
<evidence type="ECO:0000256" key="2">
    <source>
        <dbReference type="SAM" id="Phobius"/>
    </source>
</evidence>
<sequence length="360" mass="38892">MSARRDDSDKTIAGRLLPVASSSYIFSFLLPPPSRYPPAASPPRPPRFPLVITLSRRISPPALLLITSDGDDDSLLLLLPLLHRNVPPLNDHDALHRPHACLRLRILPLPLPVRDALGQPVPGNAQYARFPPARTDPGERAAADRTGFASGSLYLFTFLTTLLLLLTVSFGIVLRSFVLRRRFRRRVEAAIAAGVLLPGSLNAGRGDRRLQEKPKLWEVWMDEEKAAKGTDGAAWDDIMVRTPPSSPGLATRTNHPLSIANLGPSAHALHRPAVPPPSGAPTSARPLLPPPVRQPARPAAPDLLPPNARNSSIRLRGPTRARQRPGHRAHRHAVRGARGVGRRELGGPGPEGQGQGCRGG</sequence>
<name>A0A165I4F2_9BASI</name>
<keyword evidence="4" id="KW-1185">Reference proteome</keyword>
<dbReference type="EMBL" id="KV423934">
    <property type="protein sequence ID" value="KZT60116.1"/>
    <property type="molecule type" value="Genomic_DNA"/>
</dbReference>
<evidence type="ECO:0000313" key="4">
    <source>
        <dbReference type="Proteomes" id="UP000076842"/>
    </source>
</evidence>